<organism evidence="1 2">
    <name type="scientific">Flavobacterium tagetis</name>
    <dbReference type="NCBI Taxonomy" id="2801336"/>
    <lineage>
        <taxon>Bacteria</taxon>
        <taxon>Pseudomonadati</taxon>
        <taxon>Bacteroidota</taxon>
        <taxon>Flavobacteriia</taxon>
        <taxon>Flavobacteriales</taxon>
        <taxon>Flavobacteriaceae</taxon>
        <taxon>Flavobacterium</taxon>
    </lineage>
</organism>
<dbReference type="EMBL" id="JAERSF010000002">
    <property type="protein sequence ID" value="MBL0737338.1"/>
    <property type="molecule type" value="Genomic_DNA"/>
</dbReference>
<comment type="caution">
    <text evidence="1">The sequence shown here is derived from an EMBL/GenBank/DDBJ whole genome shotgun (WGS) entry which is preliminary data.</text>
</comment>
<keyword evidence="2" id="KW-1185">Reference proteome</keyword>
<evidence type="ECO:0008006" key="3">
    <source>
        <dbReference type="Google" id="ProtNLM"/>
    </source>
</evidence>
<accession>A0ABS1KDG1</accession>
<dbReference type="Proteomes" id="UP000603728">
    <property type="component" value="Unassembled WGS sequence"/>
</dbReference>
<sequence>MLVSLFILFNNYFEWYKNKLHVLSIRNEDLYINNKFHCKLYKLQSINVVYLNEKYSLGWKLYLDVFPISSNDYIIKKQLLEKDAHEIAEKISIFLDRNVKIES</sequence>
<name>A0ABS1KDG1_9FLAO</name>
<reference evidence="1 2" key="1">
    <citation type="submission" date="2021-01" db="EMBL/GenBank/DDBJ databases">
        <title>Genome seq and assembly of Flavobacterium sp. GN10.</title>
        <authorList>
            <person name="Chhetri G."/>
        </authorList>
    </citation>
    <scope>NUCLEOTIDE SEQUENCE [LARGE SCALE GENOMIC DNA]</scope>
    <source>
        <strain evidence="1 2">GN10</strain>
    </source>
</reference>
<protein>
    <recommendedName>
        <fullName evidence="3">PH domain-containing protein</fullName>
    </recommendedName>
</protein>
<proteinExistence type="predicted"/>
<evidence type="ECO:0000313" key="2">
    <source>
        <dbReference type="Proteomes" id="UP000603728"/>
    </source>
</evidence>
<dbReference type="RefSeq" id="WP_202001264.1">
    <property type="nucleotide sequence ID" value="NZ_JAERSF010000002.1"/>
</dbReference>
<gene>
    <name evidence="1" type="ORF">JI750_10600</name>
</gene>
<evidence type="ECO:0000313" key="1">
    <source>
        <dbReference type="EMBL" id="MBL0737338.1"/>
    </source>
</evidence>